<dbReference type="AlphaFoldDB" id="A0A0H2S1D2"/>
<dbReference type="EMBL" id="KQ085928">
    <property type="protein sequence ID" value="KLO15558.1"/>
    <property type="molecule type" value="Genomic_DNA"/>
</dbReference>
<dbReference type="Proteomes" id="UP000053477">
    <property type="component" value="Unassembled WGS sequence"/>
</dbReference>
<dbReference type="OrthoDB" id="2786194at2759"/>
<dbReference type="InParanoid" id="A0A0H2S1D2"/>
<evidence type="ECO:0000313" key="2">
    <source>
        <dbReference type="EMBL" id="KLO15558.1"/>
    </source>
</evidence>
<name>A0A0H2S1D2_9AGAM</name>
<dbReference type="SUPFAM" id="SSF81383">
    <property type="entry name" value="F-box domain"/>
    <property type="match status" value="1"/>
</dbReference>
<keyword evidence="3" id="KW-1185">Reference proteome</keyword>
<sequence length="659" mass="74136">MLVLPEDLLSQIFLHLKLEDVVSLRRVSRHFQRLVSNDKILWDYILGREVSSRNLSLHPNRIHSTKASAAQLESWLRCAILLRQSYSQTAKSTKTRLKLDQGITWISVARARWCIVASSDVRQSRLSVYDLAFDIECCEVFYLSGPVIAGVMDETDVGLRMALTVGTVNPQVVVLELGIVDGSIEIRHLETLEGFAYVIHFLGERMRCCRDWRLIPRVPEIESQMEIQAHVNAIASTEWEGFIVVITNRSLQLYDLTNLDLHDGNTLKATRSFNLKFDPDGDRKFVEEASFEIKANKSCSGFPLLFFSGRQRNFQSFTGALILEKGKSGERKPRLVESSGGHGPRILFELPLAVRSIMGHSFGHILKVIKSDGPEDRPIELLVVSWSKYVSDSPSKQCLSRLTVPTKVHNDGLPMLHFLTSIDFDDAAGIIAMGTSRGDLCLVRFLPDNSWAVDALETSLLKLRNSNSTLSKSPLPMDLEDYYSHLPDVQAGTIPEALVAKVVGTWLPRYERGALSPEWSQDWENYEHIGEWISPWSGWLVSKFSFEEIQIGRGIIQTYRSLGTKGIIIPVAFRVPSPSESKDNEQILLRVGKRLYIVYVPSNEAEDVCIVALPVNFDNAFDSRTLKELCNSRNNWLFWNVDGDAPGGSLSDGTSPRKV</sequence>
<proteinExistence type="predicted"/>
<evidence type="ECO:0000313" key="3">
    <source>
        <dbReference type="Proteomes" id="UP000053477"/>
    </source>
</evidence>
<organism evidence="2 3">
    <name type="scientific">Schizopora paradoxa</name>
    <dbReference type="NCBI Taxonomy" id="27342"/>
    <lineage>
        <taxon>Eukaryota</taxon>
        <taxon>Fungi</taxon>
        <taxon>Dikarya</taxon>
        <taxon>Basidiomycota</taxon>
        <taxon>Agaricomycotina</taxon>
        <taxon>Agaricomycetes</taxon>
        <taxon>Hymenochaetales</taxon>
        <taxon>Schizoporaceae</taxon>
        <taxon>Schizopora</taxon>
    </lineage>
</organism>
<dbReference type="Pfam" id="PF12937">
    <property type="entry name" value="F-box-like"/>
    <property type="match status" value="1"/>
</dbReference>
<reference evidence="2 3" key="1">
    <citation type="submission" date="2015-04" db="EMBL/GenBank/DDBJ databases">
        <title>Complete genome sequence of Schizopora paradoxa KUC8140, a cosmopolitan wood degrader in East Asia.</title>
        <authorList>
            <consortium name="DOE Joint Genome Institute"/>
            <person name="Min B."/>
            <person name="Park H."/>
            <person name="Jang Y."/>
            <person name="Kim J.-J."/>
            <person name="Kim K.H."/>
            <person name="Pangilinan J."/>
            <person name="Lipzen A."/>
            <person name="Riley R."/>
            <person name="Grigoriev I.V."/>
            <person name="Spatafora J.W."/>
            <person name="Choi I.-G."/>
        </authorList>
    </citation>
    <scope>NUCLEOTIDE SEQUENCE [LARGE SCALE GENOMIC DNA]</scope>
    <source>
        <strain evidence="2 3">KUC8140</strain>
    </source>
</reference>
<evidence type="ECO:0000259" key="1">
    <source>
        <dbReference type="PROSITE" id="PS50181"/>
    </source>
</evidence>
<accession>A0A0H2S1D2</accession>
<dbReference type="PROSITE" id="PS50181">
    <property type="entry name" value="FBOX"/>
    <property type="match status" value="1"/>
</dbReference>
<feature type="domain" description="F-box" evidence="1">
    <location>
        <begin position="1"/>
        <end position="45"/>
    </location>
</feature>
<dbReference type="InterPro" id="IPR036047">
    <property type="entry name" value="F-box-like_dom_sf"/>
</dbReference>
<dbReference type="CDD" id="cd09917">
    <property type="entry name" value="F-box_SF"/>
    <property type="match status" value="1"/>
</dbReference>
<protein>
    <recommendedName>
        <fullName evidence="1">F-box domain-containing protein</fullName>
    </recommendedName>
</protein>
<gene>
    <name evidence="2" type="ORF">SCHPADRAFT_995808</name>
</gene>
<dbReference type="SMART" id="SM00256">
    <property type="entry name" value="FBOX"/>
    <property type="match status" value="1"/>
</dbReference>
<dbReference type="Gene3D" id="1.20.1280.50">
    <property type="match status" value="1"/>
</dbReference>
<dbReference type="InterPro" id="IPR001810">
    <property type="entry name" value="F-box_dom"/>
</dbReference>